<dbReference type="Proteomes" id="UP000075920">
    <property type="component" value="Unassembled WGS sequence"/>
</dbReference>
<accession>A0A182WNI9</accession>
<evidence type="ECO:0000313" key="1">
    <source>
        <dbReference type="EnsemblMetazoa" id="AMIN014277-PA"/>
    </source>
</evidence>
<dbReference type="VEuPathDB" id="VectorBase:AMIN014277"/>
<reference evidence="1" key="2">
    <citation type="submission" date="2020-05" db="UniProtKB">
        <authorList>
            <consortium name="EnsemblMetazoa"/>
        </authorList>
    </citation>
    <scope>IDENTIFICATION</scope>
    <source>
        <strain evidence="1">MINIMUS1</strain>
    </source>
</reference>
<keyword evidence="2" id="KW-1185">Reference proteome</keyword>
<dbReference type="AlphaFoldDB" id="A0A182WNI9"/>
<dbReference type="EnsemblMetazoa" id="AMIN014890-RA">
    <property type="protein sequence ID" value="AMIN014890-PA"/>
    <property type="gene ID" value="AMIN014890"/>
</dbReference>
<name>A0A182WNI9_9DIPT</name>
<proteinExistence type="predicted"/>
<protein>
    <submittedName>
        <fullName evidence="1">Uncharacterized protein</fullName>
    </submittedName>
</protein>
<dbReference type="VEuPathDB" id="VectorBase:AMIN014890"/>
<organism evidence="1 2">
    <name type="scientific">Anopheles minimus</name>
    <dbReference type="NCBI Taxonomy" id="112268"/>
    <lineage>
        <taxon>Eukaryota</taxon>
        <taxon>Metazoa</taxon>
        <taxon>Ecdysozoa</taxon>
        <taxon>Arthropoda</taxon>
        <taxon>Hexapoda</taxon>
        <taxon>Insecta</taxon>
        <taxon>Pterygota</taxon>
        <taxon>Neoptera</taxon>
        <taxon>Endopterygota</taxon>
        <taxon>Diptera</taxon>
        <taxon>Nematocera</taxon>
        <taxon>Culicoidea</taxon>
        <taxon>Culicidae</taxon>
        <taxon>Anophelinae</taxon>
        <taxon>Anopheles</taxon>
    </lineage>
</organism>
<evidence type="ECO:0000313" key="2">
    <source>
        <dbReference type="Proteomes" id="UP000075920"/>
    </source>
</evidence>
<reference evidence="2" key="1">
    <citation type="submission" date="2013-03" db="EMBL/GenBank/DDBJ databases">
        <title>The Genome Sequence of Anopheles minimus MINIMUS1.</title>
        <authorList>
            <consortium name="The Broad Institute Genomics Platform"/>
            <person name="Neafsey D.E."/>
            <person name="Walton C."/>
            <person name="Walker B."/>
            <person name="Young S.K."/>
            <person name="Zeng Q."/>
            <person name="Gargeya S."/>
            <person name="Fitzgerald M."/>
            <person name="Haas B."/>
            <person name="Abouelleil A."/>
            <person name="Allen A.W."/>
            <person name="Alvarado L."/>
            <person name="Arachchi H.M."/>
            <person name="Berlin A.M."/>
            <person name="Chapman S.B."/>
            <person name="Gainer-Dewar J."/>
            <person name="Goldberg J."/>
            <person name="Griggs A."/>
            <person name="Gujja S."/>
            <person name="Hansen M."/>
            <person name="Howarth C."/>
            <person name="Imamovic A."/>
            <person name="Ireland A."/>
            <person name="Larimer J."/>
            <person name="McCowan C."/>
            <person name="Murphy C."/>
            <person name="Pearson M."/>
            <person name="Poon T.W."/>
            <person name="Priest M."/>
            <person name="Roberts A."/>
            <person name="Saif S."/>
            <person name="Shea T."/>
            <person name="Sisk P."/>
            <person name="Sykes S."/>
            <person name="Wortman J."/>
            <person name="Nusbaum C."/>
            <person name="Birren B."/>
        </authorList>
    </citation>
    <scope>NUCLEOTIDE SEQUENCE [LARGE SCALE GENOMIC DNA]</scope>
    <source>
        <strain evidence="2">MINIMUS1</strain>
    </source>
</reference>
<dbReference type="EnsemblMetazoa" id="AMIN014277-RA">
    <property type="protein sequence ID" value="AMIN014277-PA"/>
    <property type="gene ID" value="AMIN014277"/>
</dbReference>
<sequence>MEAPGTSHFALDGMRWMFEYCAKSSAKRVPGRHAVR</sequence>